<dbReference type="Gene3D" id="3.90.180.10">
    <property type="entry name" value="Medium-chain alcohol dehydrogenases, catalytic domain"/>
    <property type="match status" value="2"/>
</dbReference>
<dbReference type="InterPro" id="IPR041694">
    <property type="entry name" value="ADH_N_2"/>
</dbReference>
<evidence type="ECO:0000313" key="4">
    <source>
        <dbReference type="EMBL" id="KAL1561421.1"/>
    </source>
</evidence>
<evidence type="ECO:0000256" key="2">
    <source>
        <dbReference type="SAM" id="Phobius"/>
    </source>
</evidence>
<dbReference type="EMBL" id="JBEAFC010000003">
    <property type="protein sequence ID" value="KAL1561421.1"/>
    <property type="molecule type" value="Genomic_DNA"/>
</dbReference>
<sequence length="139" mass="15334">MAEEVSNTQIIFNGYIDGFPTESAMTVKASTVKLEVPEGCNDAVLVKNLYLSCDPYMRSRMSKIDDNYIPIFTPGLGFLASCYVHLFPKFIDFMLPLLREGKITYVEDIAQGLDSAPAALIGLFSGRNLGKQLVRVASE</sequence>
<dbReference type="InterPro" id="IPR045010">
    <property type="entry name" value="MDR_fam"/>
</dbReference>
<protein>
    <submittedName>
        <fullName evidence="4">2-alkenal reductase (NADP(+)-dependent)-like</fullName>
    </submittedName>
</protein>
<keyword evidence="2" id="KW-0812">Transmembrane</keyword>
<feature type="domain" description="Oxidoreductase N-terminal" evidence="3">
    <location>
        <begin position="9"/>
        <end position="72"/>
    </location>
</feature>
<keyword evidence="1" id="KW-0560">Oxidoreductase</keyword>
<keyword evidence="2" id="KW-1133">Transmembrane helix</keyword>
<dbReference type="InterPro" id="IPR011032">
    <property type="entry name" value="GroES-like_sf"/>
</dbReference>
<proteinExistence type="predicted"/>
<evidence type="ECO:0000259" key="3">
    <source>
        <dbReference type="Pfam" id="PF16884"/>
    </source>
</evidence>
<dbReference type="PANTHER" id="PTHR43205">
    <property type="entry name" value="PROSTAGLANDIN REDUCTASE"/>
    <property type="match status" value="1"/>
</dbReference>
<dbReference type="GO" id="GO:0016491">
    <property type="term" value="F:oxidoreductase activity"/>
    <property type="evidence" value="ECO:0007669"/>
    <property type="project" value="UniProtKB-KW"/>
</dbReference>
<reference evidence="4 5" key="1">
    <citation type="submission" date="2024-06" db="EMBL/GenBank/DDBJ databases">
        <title>A chromosome level genome sequence of Diviner's sage (Salvia divinorum).</title>
        <authorList>
            <person name="Ford S.A."/>
            <person name="Ro D.-K."/>
            <person name="Ness R.W."/>
            <person name="Phillips M.A."/>
        </authorList>
    </citation>
    <scope>NUCLEOTIDE SEQUENCE [LARGE SCALE GENOMIC DNA]</scope>
    <source>
        <strain evidence="4">SAF-2024a</strain>
        <tissue evidence="4">Leaf</tissue>
    </source>
</reference>
<feature type="transmembrane region" description="Helical" evidence="2">
    <location>
        <begin position="67"/>
        <end position="87"/>
    </location>
</feature>
<gene>
    <name evidence="4" type="ORF">AAHA92_04127</name>
</gene>
<keyword evidence="2" id="KW-0472">Membrane</keyword>
<name>A0ABD1HY62_SALDI</name>
<dbReference type="Gene3D" id="3.40.50.720">
    <property type="entry name" value="NAD(P)-binding Rossmann-like Domain"/>
    <property type="match status" value="1"/>
</dbReference>
<dbReference type="SUPFAM" id="SSF50129">
    <property type="entry name" value="GroES-like"/>
    <property type="match status" value="1"/>
</dbReference>
<organism evidence="4 5">
    <name type="scientific">Salvia divinorum</name>
    <name type="common">Maria pastora</name>
    <name type="synonym">Diviner's sage</name>
    <dbReference type="NCBI Taxonomy" id="28513"/>
    <lineage>
        <taxon>Eukaryota</taxon>
        <taxon>Viridiplantae</taxon>
        <taxon>Streptophyta</taxon>
        <taxon>Embryophyta</taxon>
        <taxon>Tracheophyta</taxon>
        <taxon>Spermatophyta</taxon>
        <taxon>Magnoliopsida</taxon>
        <taxon>eudicotyledons</taxon>
        <taxon>Gunneridae</taxon>
        <taxon>Pentapetalae</taxon>
        <taxon>asterids</taxon>
        <taxon>lamiids</taxon>
        <taxon>Lamiales</taxon>
        <taxon>Lamiaceae</taxon>
        <taxon>Nepetoideae</taxon>
        <taxon>Mentheae</taxon>
        <taxon>Salviinae</taxon>
        <taxon>Salvia</taxon>
        <taxon>Salvia subgen. Calosphace</taxon>
    </lineage>
</organism>
<accession>A0ABD1HY62</accession>
<keyword evidence="5" id="KW-1185">Reference proteome</keyword>
<dbReference type="AlphaFoldDB" id="A0ABD1HY62"/>
<dbReference type="Pfam" id="PF16884">
    <property type="entry name" value="ADH_N_2"/>
    <property type="match status" value="1"/>
</dbReference>
<evidence type="ECO:0000313" key="5">
    <source>
        <dbReference type="Proteomes" id="UP001567538"/>
    </source>
</evidence>
<evidence type="ECO:0000256" key="1">
    <source>
        <dbReference type="ARBA" id="ARBA00023002"/>
    </source>
</evidence>
<comment type="caution">
    <text evidence="4">The sequence shown here is derived from an EMBL/GenBank/DDBJ whole genome shotgun (WGS) entry which is preliminary data.</text>
</comment>
<dbReference type="PANTHER" id="PTHR43205:SF7">
    <property type="entry name" value="PROSTAGLANDIN REDUCTASE 1"/>
    <property type="match status" value="1"/>
</dbReference>
<dbReference type="Proteomes" id="UP001567538">
    <property type="component" value="Unassembled WGS sequence"/>
</dbReference>